<dbReference type="Pfam" id="PF01602">
    <property type="entry name" value="Adaptin_N"/>
    <property type="match status" value="1"/>
</dbReference>
<proteinExistence type="inferred from homology"/>
<evidence type="ECO:0000256" key="2">
    <source>
        <dbReference type="ARBA" id="ARBA00006613"/>
    </source>
</evidence>
<sequence length="944" mass="103536">MAMSNQYLHTLTTNATRLGTRISETISEQARELSGSNSSAAATSFDALDDRTKIAGIKKQLEAGSSEREKLDALKRLVALTSKSHPPTFTLPFFPSVVKLVASPSLEIRKLVYIYLLHHSPYDPDLALLSINTFQKDLTSDPNPLIRAMALRVLSGMRVPMVANVVVMGIKKCASDSSPYVRKVAALAIPKLYDLDPTQLPTLLPILTQTLLSNSSFSPLCIGATVYSFNTICLNSISQGHTVRGYISPEERAAHKTQTFEYLKLIHPHYRKLCRFLVDVDEWGQVEVMKLLLTYARVMLAKPVASHHSDNGGKDSAEGGDATTYELDKDVKLLLTSVEPTFMSRNPSVVLAATKVYYYLAPTAYWEKFVSPLLRLLTVSKEVERVVIRYLVVLTSRRRPISTLFAPHYTSFLLRLSSDSVPLQKDKIRLLLNLLNADDDELVEGIWMGVLREFIACVENVGEDEIVKEAVNGVGELVRRVGFGITSKGAGDGGAVREDVIKMCVTALMEMIGSPYDIVVSSAVQVLQQLVQLQLSSSSSSIYLQQQQAPLTIIARLAKKFDDIKHAEARACVVWLVGQYAPSAPGSKSLAIDGIADWAPDLLRRCAKTFSNEAPLVKMQIVTLAGKLIVLAPPPPTPSPDAPSEEAQSSKPPIDEKVRRLALLVKYVVYGLARYDSHWDVRDRARLVWGLVKGLVDKLLVTDEGESSEVGGVVLRREQIRVVLFEGKAGGFVDDRERARGARGALGSLSAFAIGAESSSSSSAQGYQEYDELEDEDHRHGKHGDILDSFDEDVPEWMERGVESQLRDSEEDTASARKPAVTSMGSANFNKGAGAVVSGIGGRANAGPVVLVPTNLAGTPESESSDSKKKPWKDLESFYAEEEEEEGESEEEDESEEDEEEGGEGGREEESEEEEEDSGTESEQEDESSEEEAAGDRKHQVEQL</sequence>
<keyword evidence="3" id="KW-0813">Transport</keyword>
<evidence type="ECO:0000259" key="7">
    <source>
        <dbReference type="Pfam" id="PF01602"/>
    </source>
</evidence>
<dbReference type="GO" id="GO:0030117">
    <property type="term" value="C:membrane coat"/>
    <property type="evidence" value="ECO:0007669"/>
    <property type="project" value="InterPro"/>
</dbReference>
<name>A0A8H5FLM0_9AGAR</name>
<evidence type="ECO:0000256" key="6">
    <source>
        <dbReference type="SAM" id="MobiDB-lite"/>
    </source>
</evidence>
<comment type="caution">
    <text evidence="8">The sequence shown here is derived from an EMBL/GenBank/DDBJ whole genome shotgun (WGS) entry which is preliminary data.</text>
</comment>
<keyword evidence="9" id="KW-1185">Reference proteome</keyword>
<feature type="region of interest" description="Disordered" evidence="6">
    <location>
        <begin position="855"/>
        <end position="944"/>
    </location>
</feature>
<dbReference type="Gene3D" id="1.25.10.10">
    <property type="entry name" value="Leucine-rich Repeat Variant"/>
    <property type="match status" value="1"/>
</dbReference>
<evidence type="ECO:0000256" key="3">
    <source>
        <dbReference type="ARBA" id="ARBA00022448"/>
    </source>
</evidence>
<feature type="compositionally biased region" description="Basic and acidic residues" evidence="6">
    <location>
        <begin position="865"/>
        <end position="876"/>
    </location>
</feature>
<feature type="region of interest" description="Disordered" evidence="6">
    <location>
        <begin position="760"/>
        <end position="830"/>
    </location>
</feature>
<evidence type="ECO:0000256" key="1">
    <source>
        <dbReference type="ARBA" id="ARBA00004308"/>
    </source>
</evidence>
<evidence type="ECO:0000313" key="8">
    <source>
        <dbReference type="EMBL" id="KAF5341740.1"/>
    </source>
</evidence>
<reference evidence="8 9" key="1">
    <citation type="journal article" date="2020" name="ISME J.">
        <title>Uncovering the hidden diversity of litter-decomposition mechanisms in mushroom-forming fungi.</title>
        <authorList>
            <person name="Floudas D."/>
            <person name="Bentzer J."/>
            <person name="Ahren D."/>
            <person name="Johansson T."/>
            <person name="Persson P."/>
            <person name="Tunlid A."/>
        </authorList>
    </citation>
    <scope>NUCLEOTIDE SEQUENCE [LARGE SCALE GENOMIC DNA]</scope>
    <source>
        <strain evidence="8 9">CBS 175.51</strain>
    </source>
</reference>
<comment type="similarity">
    <text evidence="2">Belongs to the adaptor complexes large subunit family.</text>
</comment>
<evidence type="ECO:0000256" key="5">
    <source>
        <dbReference type="ARBA" id="ARBA00023136"/>
    </source>
</evidence>
<comment type="subcellular location">
    <subcellularLocation>
        <location evidence="1">Endomembrane system</location>
    </subcellularLocation>
</comment>
<keyword evidence="5" id="KW-0472">Membrane</keyword>
<dbReference type="AlphaFoldDB" id="A0A8H5FLM0"/>
<dbReference type="InterPro" id="IPR002553">
    <property type="entry name" value="Clathrin/coatomer_adapt-like_N"/>
</dbReference>
<feature type="compositionally biased region" description="Basic and acidic residues" evidence="6">
    <location>
        <begin position="934"/>
        <end position="944"/>
    </location>
</feature>
<dbReference type="GO" id="GO:0006886">
    <property type="term" value="P:intracellular protein transport"/>
    <property type="evidence" value="ECO:0007669"/>
    <property type="project" value="InterPro"/>
</dbReference>
<dbReference type="PANTHER" id="PTHR11134">
    <property type="entry name" value="ADAPTOR COMPLEX SUBUNIT BETA FAMILY MEMBER"/>
    <property type="match status" value="1"/>
</dbReference>
<evidence type="ECO:0000313" key="9">
    <source>
        <dbReference type="Proteomes" id="UP000541558"/>
    </source>
</evidence>
<feature type="domain" description="Clathrin/coatomer adaptor adaptin-like N-terminal" evidence="7">
    <location>
        <begin position="58"/>
        <end position="693"/>
    </location>
</feature>
<feature type="compositionally biased region" description="Basic and acidic residues" evidence="6">
    <location>
        <begin position="797"/>
        <end position="808"/>
    </location>
</feature>
<organism evidence="8 9">
    <name type="scientific">Ephemerocybe angulata</name>
    <dbReference type="NCBI Taxonomy" id="980116"/>
    <lineage>
        <taxon>Eukaryota</taxon>
        <taxon>Fungi</taxon>
        <taxon>Dikarya</taxon>
        <taxon>Basidiomycota</taxon>
        <taxon>Agaricomycotina</taxon>
        <taxon>Agaricomycetes</taxon>
        <taxon>Agaricomycetidae</taxon>
        <taxon>Agaricales</taxon>
        <taxon>Agaricineae</taxon>
        <taxon>Psathyrellaceae</taxon>
        <taxon>Ephemerocybe</taxon>
    </lineage>
</organism>
<dbReference type="Proteomes" id="UP000541558">
    <property type="component" value="Unassembled WGS sequence"/>
</dbReference>
<dbReference type="OrthoDB" id="10254310at2759"/>
<feature type="region of interest" description="Disordered" evidence="6">
    <location>
        <begin position="633"/>
        <end position="653"/>
    </location>
</feature>
<dbReference type="InterPro" id="IPR016024">
    <property type="entry name" value="ARM-type_fold"/>
</dbReference>
<gene>
    <name evidence="8" type="ORF">D9611_001642</name>
</gene>
<accession>A0A8H5FLM0</accession>
<dbReference type="EMBL" id="JAACJK010000001">
    <property type="protein sequence ID" value="KAF5341740.1"/>
    <property type="molecule type" value="Genomic_DNA"/>
</dbReference>
<keyword evidence="4" id="KW-0653">Protein transport</keyword>
<dbReference type="SUPFAM" id="SSF48371">
    <property type="entry name" value="ARM repeat"/>
    <property type="match status" value="1"/>
</dbReference>
<evidence type="ECO:0000256" key="4">
    <source>
        <dbReference type="ARBA" id="ARBA00022927"/>
    </source>
</evidence>
<dbReference type="InterPro" id="IPR011989">
    <property type="entry name" value="ARM-like"/>
</dbReference>
<feature type="compositionally biased region" description="Basic and acidic residues" evidence="6">
    <location>
        <begin position="776"/>
        <end position="786"/>
    </location>
</feature>
<feature type="compositionally biased region" description="Acidic residues" evidence="6">
    <location>
        <begin position="879"/>
        <end position="933"/>
    </location>
</feature>
<dbReference type="GO" id="GO:0012505">
    <property type="term" value="C:endomembrane system"/>
    <property type="evidence" value="ECO:0007669"/>
    <property type="project" value="UniProtKB-SubCell"/>
</dbReference>
<dbReference type="GO" id="GO:0016192">
    <property type="term" value="P:vesicle-mediated transport"/>
    <property type="evidence" value="ECO:0007669"/>
    <property type="project" value="InterPro"/>
</dbReference>
<protein>
    <recommendedName>
        <fullName evidence="7">Clathrin/coatomer adaptor adaptin-like N-terminal domain-containing protein</fullName>
    </recommendedName>
</protein>
<dbReference type="InterPro" id="IPR026739">
    <property type="entry name" value="AP_beta"/>
</dbReference>